<name>A0A0H3BZB5_STRPZ</name>
<evidence type="ECO:0000313" key="1">
    <source>
        <dbReference type="EMBL" id="ACI60702.1"/>
    </source>
</evidence>
<organism evidence="1 2">
    <name type="scientific">Streptococcus pyogenes serotype M49 (strain NZ131)</name>
    <dbReference type="NCBI Taxonomy" id="471876"/>
    <lineage>
        <taxon>Bacteria</taxon>
        <taxon>Bacillati</taxon>
        <taxon>Bacillota</taxon>
        <taxon>Bacilli</taxon>
        <taxon>Lactobacillales</taxon>
        <taxon>Streptococcaceae</taxon>
        <taxon>Streptococcus</taxon>
    </lineage>
</organism>
<protein>
    <submittedName>
        <fullName evidence="1">Uncharacterized protein</fullName>
    </submittedName>
</protein>
<proteinExistence type="predicted"/>
<accession>A0A0H3BZB5</accession>
<gene>
    <name evidence="1" type="ordered locus">Spy49_0366c</name>
</gene>
<dbReference type="KEGG" id="soz:Spy49_0366c"/>
<dbReference type="Proteomes" id="UP000001039">
    <property type="component" value="Chromosome"/>
</dbReference>
<dbReference type="HOGENOM" id="CLU_2703368_0_0_9"/>
<dbReference type="AlphaFoldDB" id="A0A0H3BZB5"/>
<sequence length="69" mass="7726">MTTNEFSILTDYEGLLGQLGDVLQVSELASMEDDRDSIISLLNTSNLALNQLLSNHRTIIGEYREVLKL</sequence>
<dbReference type="EMBL" id="CP000829">
    <property type="protein sequence ID" value="ACI60702.1"/>
    <property type="molecule type" value="Genomic_DNA"/>
</dbReference>
<reference evidence="1 2" key="1">
    <citation type="journal article" date="2008" name="J. Bacteriol.">
        <title>Genome sequence of a nephritogenic and highly transformable M49 strain of Streptococcus pyogenes.</title>
        <authorList>
            <person name="McShan W.M."/>
            <person name="Ferretti J.J."/>
            <person name="Karasawa T."/>
            <person name="Suvorov A.N."/>
            <person name="Lin S."/>
            <person name="Qin B."/>
            <person name="Jia H."/>
            <person name="Kenton S."/>
            <person name="Najar F."/>
            <person name="Wu H."/>
            <person name="Scott J."/>
            <person name="Roe B.A."/>
            <person name="Savic D.J."/>
        </authorList>
    </citation>
    <scope>NUCLEOTIDE SEQUENCE [LARGE SCALE GENOMIC DNA]</scope>
    <source>
        <strain evidence="1 2">NZ131</strain>
    </source>
</reference>
<evidence type="ECO:0000313" key="2">
    <source>
        <dbReference type="Proteomes" id="UP000001039"/>
    </source>
</evidence>